<feature type="transmembrane region" description="Helical" evidence="5">
    <location>
        <begin position="192"/>
        <end position="212"/>
    </location>
</feature>
<feature type="transmembrane region" description="Helical" evidence="5">
    <location>
        <begin position="36"/>
        <end position="54"/>
    </location>
</feature>
<keyword evidence="4 5" id="KW-0472">Membrane</keyword>
<evidence type="ECO:0000313" key="7">
    <source>
        <dbReference type="Proteomes" id="UP000245911"/>
    </source>
</evidence>
<accession>A0A2T8HTG2</accession>
<evidence type="ECO:0000256" key="2">
    <source>
        <dbReference type="ARBA" id="ARBA00022692"/>
    </source>
</evidence>
<name>A0A2T8HTG2_9RHOB</name>
<sequence>MSNDPQKIPSLKPRHFPPPPPLVSQPKGLWSRTPPAIFPPILGLFGLGLAWRAMAARPGMYPVAPISDVILGATLVLFAFALLAWLSKPLRRPGIILEELAVLPGRAGLAAMMLSFSLAAAALVPIAPAVALGVVSVGLFGLFALGVLIAWQFFTGAPEARVVTPVFHLTYAGYIIAPLALVPLGYFGTSRLILIGACIAAALIWAISLWQLIRRIPPAPLRPLLAIHLAPASLLTTVSALLDYPTLALAFGILAMAILLALLVSARWLLSAGFTPLWGALTFPLAASASAALWGLGAAGLWIGWALLLLSSALIPWIAFQVIKGWAKGDLAAKTNAATV</sequence>
<feature type="transmembrane region" description="Helical" evidence="5">
    <location>
        <begin position="166"/>
        <end position="186"/>
    </location>
</feature>
<feature type="transmembrane region" description="Helical" evidence="5">
    <location>
        <begin position="66"/>
        <end position="86"/>
    </location>
</feature>
<reference evidence="6 7" key="1">
    <citation type="submission" date="2018-04" db="EMBL/GenBank/DDBJ databases">
        <title>Pararhodobacter oceanense sp. nov., isolated from marine intertidal sediment.</title>
        <authorList>
            <person name="Wang X.-L."/>
            <person name="Du Z.-J."/>
        </authorList>
    </citation>
    <scope>NUCLEOTIDE SEQUENCE [LARGE SCALE GENOMIC DNA]</scope>
    <source>
        <strain evidence="6 7">AM505</strain>
    </source>
</reference>
<feature type="transmembrane region" description="Helical" evidence="5">
    <location>
        <begin position="133"/>
        <end position="154"/>
    </location>
</feature>
<keyword evidence="7" id="KW-1185">Reference proteome</keyword>
<dbReference type="OrthoDB" id="7835091at2"/>
<dbReference type="PANTHER" id="PTHR37955:SF1">
    <property type="entry name" value="DEP DOMAIN-CONTAINING PROTEIN"/>
    <property type="match status" value="1"/>
</dbReference>
<evidence type="ECO:0000256" key="3">
    <source>
        <dbReference type="ARBA" id="ARBA00022989"/>
    </source>
</evidence>
<gene>
    <name evidence="6" type="ORF">DDE20_11100</name>
</gene>
<dbReference type="InterPro" id="IPR038665">
    <property type="entry name" value="Voltage-dep_anion_channel_sf"/>
</dbReference>
<evidence type="ECO:0000256" key="1">
    <source>
        <dbReference type="ARBA" id="ARBA00004141"/>
    </source>
</evidence>
<dbReference type="EMBL" id="QDKM01000004">
    <property type="protein sequence ID" value="PVH28721.1"/>
    <property type="molecule type" value="Genomic_DNA"/>
</dbReference>
<dbReference type="CDD" id="cd09322">
    <property type="entry name" value="TDT_TehA_like"/>
    <property type="match status" value="1"/>
</dbReference>
<dbReference type="GO" id="GO:0046583">
    <property type="term" value="F:monoatomic cation efflux transmembrane transporter activity"/>
    <property type="evidence" value="ECO:0007669"/>
    <property type="project" value="TreeGrafter"/>
</dbReference>
<dbReference type="Gene3D" id="1.50.10.150">
    <property type="entry name" value="Voltage-dependent anion channel"/>
    <property type="match status" value="1"/>
</dbReference>
<dbReference type="AlphaFoldDB" id="A0A2T8HTG2"/>
<feature type="transmembrane region" description="Helical" evidence="5">
    <location>
        <begin position="248"/>
        <end position="270"/>
    </location>
</feature>
<dbReference type="Pfam" id="PF03595">
    <property type="entry name" value="SLAC1"/>
    <property type="match status" value="1"/>
</dbReference>
<dbReference type="Proteomes" id="UP000245911">
    <property type="component" value="Unassembled WGS sequence"/>
</dbReference>
<organism evidence="6 7">
    <name type="scientific">Pararhodobacter oceanensis</name>
    <dbReference type="NCBI Taxonomy" id="2172121"/>
    <lineage>
        <taxon>Bacteria</taxon>
        <taxon>Pseudomonadati</taxon>
        <taxon>Pseudomonadota</taxon>
        <taxon>Alphaproteobacteria</taxon>
        <taxon>Rhodobacterales</taxon>
        <taxon>Paracoccaceae</taxon>
        <taxon>Pararhodobacter</taxon>
    </lineage>
</organism>
<evidence type="ECO:0000256" key="5">
    <source>
        <dbReference type="SAM" id="Phobius"/>
    </source>
</evidence>
<dbReference type="InterPro" id="IPR052951">
    <property type="entry name" value="Tellurite_res_ion_channel"/>
</dbReference>
<dbReference type="InterPro" id="IPR004695">
    <property type="entry name" value="SLAC1/Mae1/Ssu1/TehA"/>
</dbReference>
<evidence type="ECO:0000313" key="6">
    <source>
        <dbReference type="EMBL" id="PVH28721.1"/>
    </source>
</evidence>
<dbReference type="PANTHER" id="PTHR37955">
    <property type="entry name" value="TELLURITE RESISTANCE PROTEIN TEHA"/>
    <property type="match status" value="1"/>
</dbReference>
<dbReference type="RefSeq" id="WP_116558559.1">
    <property type="nucleotide sequence ID" value="NZ_QDKM01000004.1"/>
</dbReference>
<feature type="transmembrane region" description="Helical" evidence="5">
    <location>
        <begin position="107"/>
        <end position="127"/>
    </location>
</feature>
<comment type="subcellular location">
    <subcellularLocation>
        <location evidence="1">Membrane</location>
        <topology evidence="1">Multi-pass membrane protein</topology>
    </subcellularLocation>
</comment>
<comment type="caution">
    <text evidence="6">The sequence shown here is derived from an EMBL/GenBank/DDBJ whole genome shotgun (WGS) entry which is preliminary data.</text>
</comment>
<dbReference type="GO" id="GO:0005886">
    <property type="term" value="C:plasma membrane"/>
    <property type="evidence" value="ECO:0007669"/>
    <property type="project" value="TreeGrafter"/>
</dbReference>
<feature type="transmembrane region" description="Helical" evidence="5">
    <location>
        <begin position="277"/>
        <end position="296"/>
    </location>
</feature>
<feature type="transmembrane region" description="Helical" evidence="5">
    <location>
        <begin position="224"/>
        <end position="242"/>
    </location>
</feature>
<keyword evidence="3 5" id="KW-1133">Transmembrane helix</keyword>
<evidence type="ECO:0000256" key="4">
    <source>
        <dbReference type="ARBA" id="ARBA00023136"/>
    </source>
</evidence>
<protein>
    <submittedName>
        <fullName evidence="6">Tellurium resistance protein</fullName>
    </submittedName>
</protein>
<proteinExistence type="predicted"/>
<keyword evidence="2 5" id="KW-0812">Transmembrane</keyword>
<feature type="transmembrane region" description="Helical" evidence="5">
    <location>
        <begin position="302"/>
        <end position="320"/>
    </location>
</feature>